<comment type="caution">
    <text evidence="2">The sequence shown here is derived from an EMBL/GenBank/DDBJ whole genome shotgun (WGS) entry which is preliminary data.</text>
</comment>
<sequence length="225" mass="25644">MKLKIIAYLLSALVIGGCSTFLSQNSKRGQNSSESRQSSSFFGNLFHDESDNETSEMQRENEKSSLNQETISRQNRRKNSHSEAPLSNQSMIAALNLTHIEGNTWRTAAHPALVFSIMARLLSQNYIISSVDRKNFNLQTDWDKFFIDGRLFRNRISIMVFPVGPRQTEVIAKNIVEYYSGNPNSKLEENTAWLPSPDITDEISKLVENTNRQTTLLLNQVQKVR</sequence>
<name>A0A833N8A8_9BACT</name>
<evidence type="ECO:0000256" key="1">
    <source>
        <dbReference type="SAM" id="MobiDB-lite"/>
    </source>
</evidence>
<proteinExistence type="predicted"/>
<feature type="compositionally biased region" description="Low complexity" evidence="1">
    <location>
        <begin position="28"/>
        <end position="44"/>
    </location>
</feature>
<dbReference type="RefSeq" id="WP_152211861.1">
    <property type="nucleotide sequence ID" value="NZ_WFLN01000004.1"/>
</dbReference>
<evidence type="ECO:0000313" key="3">
    <source>
        <dbReference type="Proteomes" id="UP000442694"/>
    </source>
</evidence>
<evidence type="ECO:0008006" key="4">
    <source>
        <dbReference type="Google" id="ProtNLM"/>
    </source>
</evidence>
<dbReference type="EMBL" id="WFLN01000004">
    <property type="protein sequence ID" value="KAB8033776.1"/>
    <property type="molecule type" value="Genomic_DNA"/>
</dbReference>
<gene>
    <name evidence="2" type="ORF">GCL57_03450</name>
</gene>
<reference evidence="2 3" key="1">
    <citation type="submission" date="2019-10" db="EMBL/GenBank/DDBJ databases">
        <title>New genus of Silvanigrellaceae.</title>
        <authorList>
            <person name="Pitt A."/>
            <person name="Hahn M.W."/>
        </authorList>
    </citation>
    <scope>NUCLEOTIDE SEQUENCE [LARGE SCALE GENOMIC DNA]</scope>
    <source>
        <strain evidence="2 3">33A1-SZDP</strain>
    </source>
</reference>
<keyword evidence="3" id="KW-1185">Reference proteome</keyword>
<feature type="region of interest" description="Disordered" evidence="1">
    <location>
        <begin position="25"/>
        <end position="85"/>
    </location>
</feature>
<evidence type="ECO:0000313" key="2">
    <source>
        <dbReference type="EMBL" id="KAB8033776.1"/>
    </source>
</evidence>
<dbReference type="Proteomes" id="UP000442694">
    <property type="component" value="Unassembled WGS sequence"/>
</dbReference>
<organism evidence="2 3">
    <name type="scientific">Fluviispira multicolorata</name>
    <dbReference type="NCBI Taxonomy" id="2654512"/>
    <lineage>
        <taxon>Bacteria</taxon>
        <taxon>Pseudomonadati</taxon>
        <taxon>Bdellovibrionota</taxon>
        <taxon>Oligoflexia</taxon>
        <taxon>Silvanigrellales</taxon>
        <taxon>Silvanigrellaceae</taxon>
        <taxon>Fluviispira</taxon>
    </lineage>
</organism>
<protein>
    <recommendedName>
        <fullName evidence="4">Lipoprotein</fullName>
    </recommendedName>
</protein>
<feature type="compositionally biased region" description="Polar residues" evidence="1">
    <location>
        <begin position="64"/>
        <end position="73"/>
    </location>
</feature>
<accession>A0A833N8A8</accession>
<dbReference type="PROSITE" id="PS51257">
    <property type="entry name" value="PROKAR_LIPOPROTEIN"/>
    <property type="match status" value="1"/>
</dbReference>
<dbReference type="AlphaFoldDB" id="A0A833N8A8"/>